<dbReference type="Proteomes" id="UP000217895">
    <property type="component" value="Chromosome"/>
</dbReference>
<evidence type="ECO:0000313" key="2">
    <source>
        <dbReference type="Proteomes" id="UP000217895"/>
    </source>
</evidence>
<gene>
    <name evidence="1" type="ORF">NIES2135_54320</name>
</gene>
<organism evidence="1 2">
    <name type="scientific">Leptolyngbya boryana NIES-2135</name>
    <dbReference type="NCBI Taxonomy" id="1973484"/>
    <lineage>
        <taxon>Bacteria</taxon>
        <taxon>Bacillati</taxon>
        <taxon>Cyanobacteriota</taxon>
        <taxon>Cyanophyceae</taxon>
        <taxon>Leptolyngbyales</taxon>
        <taxon>Leptolyngbyaceae</taxon>
        <taxon>Leptolyngbya group</taxon>
        <taxon>Leptolyngbya</taxon>
    </lineage>
</organism>
<dbReference type="AlphaFoldDB" id="A0A1Z4JPA9"/>
<evidence type="ECO:0008006" key="3">
    <source>
        <dbReference type="Google" id="ProtNLM"/>
    </source>
</evidence>
<proteinExistence type="predicted"/>
<protein>
    <recommendedName>
        <fullName evidence="3">DUF2811 domain-containing protein</fullName>
    </recommendedName>
</protein>
<name>A0A1Z4JPA9_LEPBY</name>
<keyword evidence="2" id="KW-1185">Reference proteome</keyword>
<dbReference type="EMBL" id="AP018203">
    <property type="protein sequence ID" value="BAY58559.1"/>
    <property type="molecule type" value="Genomic_DNA"/>
</dbReference>
<dbReference type="Pfam" id="PF10929">
    <property type="entry name" value="DUF2811"/>
    <property type="match status" value="1"/>
</dbReference>
<dbReference type="InterPro" id="IPR021231">
    <property type="entry name" value="DUF2811"/>
</dbReference>
<reference evidence="1 2" key="1">
    <citation type="submission" date="2017-06" db="EMBL/GenBank/DDBJ databases">
        <title>Genome sequencing of cyanobaciteial culture collection at National Institute for Environmental Studies (NIES).</title>
        <authorList>
            <person name="Hirose Y."/>
            <person name="Shimura Y."/>
            <person name="Fujisawa T."/>
            <person name="Nakamura Y."/>
            <person name="Kawachi M."/>
        </authorList>
    </citation>
    <scope>NUCLEOTIDE SEQUENCE [LARGE SCALE GENOMIC DNA]</scope>
    <source>
        <strain evidence="1 2">NIES-2135</strain>
    </source>
</reference>
<evidence type="ECO:0000313" key="1">
    <source>
        <dbReference type="EMBL" id="BAY58559.1"/>
    </source>
</evidence>
<accession>A0A1Z4JPA9</accession>
<sequence length="71" mass="8137">MITTSISTIVEVKEPLHSALQRFLDTHSDWDQDRLLNAALSLFLLQNSQTREPDAARIYLDSIFKHPAEDL</sequence>